<dbReference type="InterPro" id="IPR016032">
    <property type="entry name" value="Sig_transdc_resp-reg_C-effctor"/>
</dbReference>
<dbReference type="GO" id="GO:0003677">
    <property type="term" value="F:DNA binding"/>
    <property type="evidence" value="ECO:0007669"/>
    <property type="project" value="UniProtKB-KW"/>
</dbReference>
<dbReference type="InterPro" id="IPR058245">
    <property type="entry name" value="NreC/VraR/RcsB-like_REC"/>
</dbReference>
<feature type="domain" description="Response regulatory" evidence="7">
    <location>
        <begin position="4"/>
        <end position="126"/>
    </location>
</feature>
<dbReference type="PANTHER" id="PTHR43214">
    <property type="entry name" value="TWO-COMPONENT RESPONSE REGULATOR"/>
    <property type="match status" value="1"/>
</dbReference>
<accession>A0A2I1II86</accession>
<comment type="caution">
    <text evidence="8">The sequence shown here is derived from an EMBL/GenBank/DDBJ whole genome shotgun (WGS) entry which is preliminary data.</text>
</comment>
<evidence type="ECO:0000256" key="5">
    <source>
        <dbReference type="PROSITE-ProRule" id="PRU00169"/>
    </source>
</evidence>
<dbReference type="SUPFAM" id="SSF52172">
    <property type="entry name" value="CheY-like"/>
    <property type="match status" value="1"/>
</dbReference>
<feature type="domain" description="HTH luxR-type" evidence="6">
    <location>
        <begin position="154"/>
        <end position="219"/>
    </location>
</feature>
<protein>
    <submittedName>
        <fullName evidence="8">DNA-binding response regulator</fullName>
    </submittedName>
</protein>
<dbReference type="Pfam" id="PF00072">
    <property type="entry name" value="Response_reg"/>
    <property type="match status" value="1"/>
</dbReference>
<evidence type="ECO:0000259" key="6">
    <source>
        <dbReference type="PROSITE" id="PS50043"/>
    </source>
</evidence>
<dbReference type="STRING" id="1176165.GCA_001584405_00333"/>
<dbReference type="PRINTS" id="PR00038">
    <property type="entry name" value="HTHLUXR"/>
</dbReference>
<dbReference type="Proteomes" id="UP000242755">
    <property type="component" value="Unassembled WGS sequence"/>
</dbReference>
<name>A0A2I1II86_9MICO</name>
<evidence type="ECO:0000259" key="7">
    <source>
        <dbReference type="PROSITE" id="PS50110"/>
    </source>
</evidence>
<keyword evidence="2" id="KW-0805">Transcription regulation</keyword>
<dbReference type="PROSITE" id="PS50043">
    <property type="entry name" value="HTH_LUXR_2"/>
    <property type="match status" value="1"/>
</dbReference>
<evidence type="ECO:0000256" key="4">
    <source>
        <dbReference type="ARBA" id="ARBA00023163"/>
    </source>
</evidence>
<evidence type="ECO:0000256" key="1">
    <source>
        <dbReference type="ARBA" id="ARBA00022553"/>
    </source>
</evidence>
<dbReference type="InterPro" id="IPR011006">
    <property type="entry name" value="CheY-like_superfamily"/>
</dbReference>
<reference evidence="8 9" key="1">
    <citation type="submission" date="2017-12" db="EMBL/GenBank/DDBJ databases">
        <title>Phylogenetic diversity of female urinary microbiome.</title>
        <authorList>
            <person name="Thomas-White K."/>
            <person name="Wolfe A.J."/>
        </authorList>
    </citation>
    <scope>NUCLEOTIDE SEQUENCE [LARGE SCALE GENOMIC DNA]</scope>
    <source>
        <strain evidence="8 9">UMB0426</strain>
    </source>
</reference>
<dbReference type="SMART" id="SM00421">
    <property type="entry name" value="HTH_LUXR"/>
    <property type="match status" value="1"/>
</dbReference>
<dbReference type="SUPFAM" id="SSF46894">
    <property type="entry name" value="C-terminal effector domain of the bipartite response regulators"/>
    <property type="match status" value="1"/>
</dbReference>
<dbReference type="InterPro" id="IPR039420">
    <property type="entry name" value="WalR-like"/>
</dbReference>
<sequence length="221" mass="23996">MTIRVLLVDDQALVRAGFAMVIDSQDDMKVIAQAENGREAVNTVAAQAVDVVLMDIRMPVLDGLSATAEILALGDARKLPRVPTVIVLTTFDTDEYALSALRSGASGFLLKDARPEVLLDSIRQAHTGGAVIAPSTTRRLLQTVIAEPAPPTEHAQKLERLTAREREVFQLIAQGKSNAEIGDELFMAEPTVKTHVRNILAKLEVRDRIHAVILAYETGIV</sequence>
<dbReference type="Gene3D" id="3.40.50.2300">
    <property type="match status" value="1"/>
</dbReference>
<dbReference type="GO" id="GO:0000160">
    <property type="term" value="P:phosphorelay signal transduction system"/>
    <property type="evidence" value="ECO:0007669"/>
    <property type="project" value="InterPro"/>
</dbReference>
<dbReference type="SMART" id="SM00448">
    <property type="entry name" value="REC"/>
    <property type="match status" value="1"/>
</dbReference>
<dbReference type="PROSITE" id="PS50110">
    <property type="entry name" value="RESPONSE_REGULATORY"/>
    <property type="match status" value="1"/>
</dbReference>
<dbReference type="EMBL" id="PKGO01000002">
    <property type="protein sequence ID" value="PKY70839.1"/>
    <property type="molecule type" value="Genomic_DNA"/>
</dbReference>
<evidence type="ECO:0000313" key="9">
    <source>
        <dbReference type="Proteomes" id="UP000242755"/>
    </source>
</evidence>
<dbReference type="CDD" id="cd06170">
    <property type="entry name" value="LuxR_C_like"/>
    <property type="match status" value="1"/>
</dbReference>
<dbReference type="PROSITE" id="PS00622">
    <property type="entry name" value="HTH_LUXR_1"/>
    <property type="match status" value="1"/>
</dbReference>
<gene>
    <name evidence="8" type="ORF">CYJ40_01920</name>
</gene>
<keyword evidence="1 5" id="KW-0597">Phosphoprotein</keyword>
<dbReference type="Pfam" id="PF00196">
    <property type="entry name" value="GerE"/>
    <property type="match status" value="1"/>
</dbReference>
<organism evidence="8 9">
    <name type="scientific">Brevibacterium ravenspurgense</name>
    <dbReference type="NCBI Taxonomy" id="479117"/>
    <lineage>
        <taxon>Bacteria</taxon>
        <taxon>Bacillati</taxon>
        <taxon>Actinomycetota</taxon>
        <taxon>Actinomycetes</taxon>
        <taxon>Micrococcales</taxon>
        <taxon>Brevibacteriaceae</taxon>
        <taxon>Brevibacterium</taxon>
    </lineage>
</organism>
<keyword evidence="3 8" id="KW-0238">DNA-binding</keyword>
<dbReference type="RefSeq" id="WP_101671886.1">
    <property type="nucleotide sequence ID" value="NZ_PKGO01000002.1"/>
</dbReference>
<dbReference type="GO" id="GO:0006355">
    <property type="term" value="P:regulation of DNA-templated transcription"/>
    <property type="evidence" value="ECO:0007669"/>
    <property type="project" value="InterPro"/>
</dbReference>
<dbReference type="AlphaFoldDB" id="A0A2I1II86"/>
<evidence type="ECO:0000256" key="3">
    <source>
        <dbReference type="ARBA" id="ARBA00023125"/>
    </source>
</evidence>
<evidence type="ECO:0000256" key="2">
    <source>
        <dbReference type="ARBA" id="ARBA00023015"/>
    </source>
</evidence>
<feature type="modified residue" description="4-aspartylphosphate" evidence="5">
    <location>
        <position position="55"/>
    </location>
</feature>
<evidence type="ECO:0000313" key="8">
    <source>
        <dbReference type="EMBL" id="PKY70839.1"/>
    </source>
</evidence>
<dbReference type="InterPro" id="IPR000792">
    <property type="entry name" value="Tscrpt_reg_LuxR_C"/>
</dbReference>
<dbReference type="InterPro" id="IPR001789">
    <property type="entry name" value="Sig_transdc_resp-reg_receiver"/>
</dbReference>
<dbReference type="PANTHER" id="PTHR43214:SF24">
    <property type="entry name" value="TRANSCRIPTIONAL REGULATORY PROTEIN NARL-RELATED"/>
    <property type="match status" value="1"/>
</dbReference>
<proteinExistence type="predicted"/>
<dbReference type="CDD" id="cd17535">
    <property type="entry name" value="REC_NarL-like"/>
    <property type="match status" value="1"/>
</dbReference>
<keyword evidence="4" id="KW-0804">Transcription</keyword>